<dbReference type="PANTHER" id="PTHR38434">
    <property type="entry name" value="BLL2549 PROTEIN"/>
    <property type="match status" value="1"/>
</dbReference>
<proteinExistence type="predicted"/>
<feature type="transmembrane region" description="Helical" evidence="2">
    <location>
        <begin position="344"/>
        <end position="363"/>
    </location>
</feature>
<feature type="transmembrane region" description="Helical" evidence="2">
    <location>
        <begin position="140"/>
        <end position="160"/>
    </location>
</feature>
<dbReference type="PANTHER" id="PTHR38434:SF1">
    <property type="entry name" value="BLL2549 PROTEIN"/>
    <property type="match status" value="1"/>
</dbReference>
<evidence type="ECO:0000313" key="3">
    <source>
        <dbReference type="EMBL" id="KXO96353.1"/>
    </source>
</evidence>
<sequence>MPQIIAQTDPRIVRLATELDITVKRLQWMQGQLGALQQPSVGPVLISQAHRPAAHRPAPRVPAPHPRPAPPAPTPFHPANVRRAPFAPASFSPVPAPNRPDRKAAFTVARVLAGAGVLVTLIGVALLLVLAAQAGLLGPAVRVGLGTALAGGLLGAALWLHARPGGRLGAAALAATGIAAAYLDVVAVTGIYHWVHPVAGLAGSGLIALAGLALASRWRSQWLGIALFAPIYVLAPPLADNAYLLGGFVLILAIASIGVARPAAWPWLHVVRSVGTSGTFAVLALAAGTADSLPVLGGAVLAAVVGLLAAADPAARAGRCWPLVSAGIVAALPVLFAEIGAPDWAAAVAALALVASTVALGLLPGTAPSVRGTWFGVAAFSALIGSVVAVPGPWLAAVVLGLGAGALVAARREPSACWAGVGLGAVGLLVALGRFGSTVTRLDPVAPASGSAAAIATSALAVALAVSAVWRLLPLVPTEARAVIGVTGGGAALGAATALLANLGSALGGTEGMLWGHGIATVAWMATGAYLLLQRRTPRGTVSTVAGPTMIGGAVAKLFLFDLAALDGAVRVAAFLVVGVGLLAVGAVHAARSQSRP</sequence>
<evidence type="ECO:0000313" key="6">
    <source>
        <dbReference type="Proteomes" id="UP000070409"/>
    </source>
</evidence>
<feature type="transmembrane region" description="Helical" evidence="2">
    <location>
        <begin position="111"/>
        <end position="134"/>
    </location>
</feature>
<comment type="caution">
    <text evidence="4">The sequence shown here is derived from an EMBL/GenBank/DDBJ whole genome shotgun (WGS) entry which is preliminary data.</text>
</comment>
<dbReference type="STRING" id="239498.AXK60_13725"/>
<feature type="transmembrane region" description="Helical" evidence="2">
    <location>
        <begin position="198"/>
        <end position="215"/>
    </location>
</feature>
<dbReference type="OrthoDB" id="4772901at2"/>
<feature type="transmembrane region" description="Helical" evidence="2">
    <location>
        <begin position="545"/>
        <end position="566"/>
    </location>
</feature>
<feature type="transmembrane region" description="Helical" evidence="2">
    <location>
        <begin position="513"/>
        <end position="533"/>
    </location>
</feature>
<dbReference type="InterPro" id="IPR019286">
    <property type="entry name" value="DUF2339_TM"/>
</dbReference>
<keyword evidence="6" id="KW-1185">Reference proteome</keyword>
<gene>
    <name evidence="4" type="ORF">AXK60_13725</name>
    <name evidence="3" type="ORF">AXK61_22845</name>
</gene>
<dbReference type="AlphaFoldDB" id="A0A138A443"/>
<reference evidence="4" key="3">
    <citation type="submission" date="2016-02" db="EMBL/GenBank/DDBJ databases">
        <authorList>
            <person name="Teng J.L."/>
            <person name="Yang Y."/>
            <person name="Huang Y."/>
            <person name="Guo F."/>
            <person name="Wei W."/>
            <person name="Chen J.H."/>
            <person name="Wong S.Y."/>
            <person name="Lau S.K."/>
            <person name="Woo P.C."/>
        </authorList>
    </citation>
    <scope>NUCLEOTIDE SEQUENCE</scope>
    <source>
        <strain evidence="4">JCM 15929</strain>
    </source>
</reference>
<dbReference type="Proteomes" id="UP000070258">
    <property type="component" value="Unassembled WGS sequence"/>
</dbReference>
<dbReference type="EMBL" id="LSRF01000057">
    <property type="protein sequence ID" value="KXP05203.1"/>
    <property type="molecule type" value="Genomic_DNA"/>
</dbReference>
<reference evidence="3 6" key="2">
    <citation type="submission" date="2016-02" db="EMBL/GenBank/DDBJ databases">
        <authorList>
            <person name="Teng J.L."/>
            <person name="Tang Y."/>
            <person name="Huang Y."/>
            <person name="Guo F."/>
            <person name="Wei W."/>
            <person name="Chen J.H."/>
            <person name="Wong S.Y."/>
            <person name="Lau S.K."/>
            <person name="Woo P.C."/>
        </authorList>
    </citation>
    <scope>NUCLEOTIDE SEQUENCE [LARGE SCALE GENOMIC DNA]</scope>
    <source>
        <strain evidence="3 6">JCM 13375</strain>
    </source>
</reference>
<feature type="transmembrane region" description="Helical" evidence="2">
    <location>
        <begin position="172"/>
        <end position="192"/>
    </location>
</feature>
<accession>A0A138A443</accession>
<feature type="transmembrane region" description="Helical" evidence="2">
    <location>
        <begin position="320"/>
        <end position="338"/>
    </location>
</feature>
<keyword evidence="2" id="KW-0472">Membrane</keyword>
<evidence type="ECO:0000313" key="5">
    <source>
        <dbReference type="Proteomes" id="UP000070258"/>
    </source>
</evidence>
<organism evidence="4 5">
    <name type="scientific">Tsukamurella pseudospumae</name>
    <dbReference type="NCBI Taxonomy" id="239498"/>
    <lineage>
        <taxon>Bacteria</taxon>
        <taxon>Bacillati</taxon>
        <taxon>Actinomycetota</taxon>
        <taxon>Actinomycetes</taxon>
        <taxon>Mycobacteriales</taxon>
        <taxon>Tsukamurellaceae</taxon>
        <taxon>Tsukamurella</taxon>
    </lineage>
</organism>
<dbReference type="Proteomes" id="UP000070409">
    <property type="component" value="Unassembled WGS sequence"/>
</dbReference>
<feature type="transmembrane region" description="Helical" evidence="2">
    <location>
        <begin position="417"/>
        <end position="436"/>
    </location>
</feature>
<feature type="transmembrane region" description="Helical" evidence="2">
    <location>
        <begin position="448"/>
        <end position="470"/>
    </location>
</feature>
<keyword evidence="2" id="KW-1133">Transmembrane helix</keyword>
<name>A0A138A443_9ACTN</name>
<dbReference type="EMBL" id="LSRE01000018">
    <property type="protein sequence ID" value="KXO96353.1"/>
    <property type="molecule type" value="Genomic_DNA"/>
</dbReference>
<evidence type="ECO:0008006" key="7">
    <source>
        <dbReference type="Google" id="ProtNLM"/>
    </source>
</evidence>
<reference evidence="5" key="1">
    <citation type="submission" date="2016-02" db="EMBL/GenBank/DDBJ databases">
        <authorList>
            <person name="Wen L."/>
            <person name="He K."/>
            <person name="Yang H."/>
        </authorList>
    </citation>
    <scope>NUCLEOTIDE SEQUENCE [LARGE SCALE GENOMIC DNA]</scope>
    <source>
        <strain evidence="5">JCM 15929</strain>
    </source>
</reference>
<evidence type="ECO:0000313" key="4">
    <source>
        <dbReference type="EMBL" id="KXP05203.1"/>
    </source>
</evidence>
<feature type="region of interest" description="Disordered" evidence="1">
    <location>
        <begin position="48"/>
        <end position="78"/>
    </location>
</feature>
<feature type="compositionally biased region" description="Pro residues" evidence="1">
    <location>
        <begin position="59"/>
        <end position="76"/>
    </location>
</feature>
<feature type="transmembrane region" description="Helical" evidence="2">
    <location>
        <begin position="482"/>
        <end position="501"/>
    </location>
</feature>
<protein>
    <recommendedName>
        <fullName evidence="7">DUF2339 domain-containing protein</fullName>
    </recommendedName>
</protein>
<dbReference type="Pfam" id="PF10101">
    <property type="entry name" value="DUF2339"/>
    <property type="match status" value="1"/>
</dbReference>
<feature type="transmembrane region" description="Helical" evidence="2">
    <location>
        <begin position="572"/>
        <end position="591"/>
    </location>
</feature>
<feature type="transmembrane region" description="Helical" evidence="2">
    <location>
        <begin position="245"/>
        <end position="263"/>
    </location>
</feature>
<feature type="transmembrane region" description="Helical" evidence="2">
    <location>
        <begin position="222"/>
        <end position="239"/>
    </location>
</feature>
<keyword evidence="2" id="KW-0812">Transmembrane</keyword>
<evidence type="ECO:0000256" key="1">
    <source>
        <dbReference type="SAM" id="MobiDB-lite"/>
    </source>
</evidence>
<evidence type="ECO:0000256" key="2">
    <source>
        <dbReference type="SAM" id="Phobius"/>
    </source>
</evidence>
<dbReference type="RefSeq" id="WP_068573368.1">
    <property type="nucleotide sequence ID" value="NZ_LSRE01000018.1"/>
</dbReference>